<proteinExistence type="predicted"/>
<evidence type="ECO:0000313" key="3">
    <source>
        <dbReference type="Proteomes" id="UP001266305"/>
    </source>
</evidence>
<keyword evidence="3" id="KW-1185">Reference proteome</keyword>
<comment type="caution">
    <text evidence="2">The sequence shown here is derived from an EMBL/GenBank/DDBJ whole genome shotgun (WGS) entry which is preliminary data.</text>
</comment>
<reference evidence="2 3" key="1">
    <citation type="submission" date="2023-05" db="EMBL/GenBank/DDBJ databases">
        <title>B98-5 Cell Line De Novo Hybrid Assembly: An Optical Mapping Approach.</title>
        <authorList>
            <person name="Kananen K."/>
            <person name="Auerbach J.A."/>
            <person name="Kautto E."/>
            <person name="Blachly J.S."/>
        </authorList>
    </citation>
    <scope>NUCLEOTIDE SEQUENCE [LARGE SCALE GENOMIC DNA]</scope>
    <source>
        <strain evidence="2">B95-8</strain>
        <tissue evidence="2">Cell line</tissue>
    </source>
</reference>
<protein>
    <submittedName>
        <fullName evidence="2">Uncharacterized protein</fullName>
    </submittedName>
</protein>
<gene>
    <name evidence="2" type="ORF">P7K49_009299</name>
</gene>
<evidence type="ECO:0000256" key="1">
    <source>
        <dbReference type="SAM" id="Coils"/>
    </source>
</evidence>
<dbReference type="InterPro" id="IPR040248">
    <property type="entry name" value="RRBP1"/>
</dbReference>
<evidence type="ECO:0000313" key="2">
    <source>
        <dbReference type="EMBL" id="KAK2109553.1"/>
    </source>
</evidence>
<organism evidence="2 3">
    <name type="scientific">Saguinus oedipus</name>
    <name type="common">Cotton-top tamarin</name>
    <name type="synonym">Oedipomidas oedipus</name>
    <dbReference type="NCBI Taxonomy" id="9490"/>
    <lineage>
        <taxon>Eukaryota</taxon>
        <taxon>Metazoa</taxon>
        <taxon>Chordata</taxon>
        <taxon>Craniata</taxon>
        <taxon>Vertebrata</taxon>
        <taxon>Euteleostomi</taxon>
        <taxon>Mammalia</taxon>
        <taxon>Eutheria</taxon>
        <taxon>Euarchontoglires</taxon>
        <taxon>Primates</taxon>
        <taxon>Haplorrhini</taxon>
        <taxon>Platyrrhini</taxon>
        <taxon>Cebidae</taxon>
        <taxon>Callitrichinae</taxon>
        <taxon>Saguinus</taxon>
    </lineage>
</organism>
<dbReference type="Proteomes" id="UP001266305">
    <property type="component" value="Unassembled WGS sequence"/>
</dbReference>
<keyword evidence="1" id="KW-0175">Coiled coil</keyword>
<sequence length="194" mass="21269">MGELGQCRGPPLSQFLGVLKKQETPEQTRCAQLAHPGSQRALLGCDQNLLGVTGFVAVCVMPYGPESLLFPFHCTGPPDADGPLYLPYKTLVSTVGSMVFNEGEAQRLIEILSEKAGIIQDTWHKATQKGDPVAILKRQLEEKEKLLATEQEDAAVAKSKLRELNKVQPEWAQAWLVLPCPLRTPTPSTVDPRL</sequence>
<dbReference type="EMBL" id="JASSZA010000005">
    <property type="protein sequence ID" value="KAK2109553.1"/>
    <property type="molecule type" value="Genomic_DNA"/>
</dbReference>
<dbReference type="PANTHER" id="PTHR18939">
    <property type="entry name" value="RIBOSOME BINDING PROTEIN-1"/>
    <property type="match status" value="1"/>
</dbReference>
<accession>A0ABQ9VLV0</accession>
<name>A0ABQ9VLV0_SAGOE</name>
<dbReference type="PANTHER" id="PTHR18939:SF4">
    <property type="entry name" value="RIBOSOME-BINDING PROTEIN 1"/>
    <property type="match status" value="1"/>
</dbReference>
<feature type="coiled-coil region" evidence="1">
    <location>
        <begin position="133"/>
        <end position="167"/>
    </location>
</feature>